<dbReference type="CDD" id="cd00110">
    <property type="entry name" value="LamG"/>
    <property type="match status" value="2"/>
</dbReference>
<dbReference type="InterPro" id="IPR001791">
    <property type="entry name" value="Laminin_G"/>
</dbReference>
<evidence type="ECO:0000256" key="2">
    <source>
        <dbReference type="PROSITE-ProRule" id="PRU00076"/>
    </source>
</evidence>
<feature type="domain" description="Laminin G" evidence="3">
    <location>
        <begin position="24"/>
        <end position="217"/>
    </location>
</feature>
<name>A0ABN8LI39_9CNID</name>
<gene>
    <name evidence="5" type="ORF">PEVE_00022604</name>
</gene>
<dbReference type="EMBL" id="CALNXI010000030">
    <property type="protein sequence ID" value="CAH3015852.1"/>
    <property type="molecule type" value="Genomic_DNA"/>
</dbReference>
<evidence type="ECO:0000313" key="5">
    <source>
        <dbReference type="EMBL" id="CAH3015852.1"/>
    </source>
</evidence>
<protein>
    <submittedName>
        <fullName evidence="5">Uncharacterized protein</fullName>
    </submittedName>
</protein>
<keyword evidence="6" id="KW-1185">Reference proteome</keyword>
<dbReference type="PANTHER" id="PTHR15036">
    <property type="entry name" value="PIKACHURIN-LIKE PROTEIN"/>
    <property type="match status" value="1"/>
</dbReference>
<comment type="caution">
    <text evidence="2">Lacks conserved residue(s) required for the propagation of feature annotation.</text>
</comment>
<dbReference type="PANTHER" id="PTHR15036:SF85">
    <property type="entry name" value="SP2353, ISOFORM A"/>
    <property type="match status" value="1"/>
</dbReference>
<evidence type="ECO:0000313" key="6">
    <source>
        <dbReference type="Proteomes" id="UP001159427"/>
    </source>
</evidence>
<keyword evidence="1" id="KW-1015">Disulfide bond</keyword>
<dbReference type="Proteomes" id="UP001159427">
    <property type="component" value="Unassembled WGS sequence"/>
</dbReference>
<dbReference type="SUPFAM" id="SSF49899">
    <property type="entry name" value="Concanavalin A-like lectins/glucanases"/>
    <property type="match status" value="2"/>
</dbReference>
<sequence>MKTLCCVEMFLAITICHQIGHGRRFMPRNKTNSTLKYSKFAYSVFSVRQFTNNSTLVFQFKTLKKHGMLFYMDDAGANFIDAFLLRGQLRIRLTIGSCKGKHFINGSFTDLEWNRIILKRTPETVLLTVDSHNASTFKICNRVGETIFKKLYVSFFPLEEWLQRIKWLFRDSWELSLKHGGFEGCIKTPKYSVGVKRFRRARLLKSERTLPGCRNACKDKSIAGKCYNGGKCVNKVVRRECDCKGTGYYGSNCSQVAMEDSMAGLRFGGQFDMGTEGGNFAEFSGWPMVETSQLQLYFKTTALKLALLAYQDTGVDDRSGHKGYLEVSLLANGHARLKVVGDTCSPFQVQIPRSFSDGSWHKLTISRKDSQLNFSVGNISAPSINCVQVPRLAGPTGKAKKSLFIGGIPVLDSQENPTFRKWSHTGLLSKVMNQKSWFKGCVALLRYSSASKPFGNAKLLRSLHVLGNCSGEPCSRNQHICQHDGTCVDLITMTECVCETTGYHGRYCEQSGKCLGNPSVIYKFAV</sequence>
<dbReference type="InterPro" id="IPR013320">
    <property type="entry name" value="ConA-like_dom_sf"/>
</dbReference>
<dbReference type="InterPro" id="IPR050372">
    <property type="entry name" value="Neurexin-related_CASP"/>
</dbReference>
<proteinExistence type="predicted"/>
<feature type="domain" description="Laminin G" evidence="3">
    <location>
        <begin position="270"/>
        <end position="474"/>
    </location>
</feature>
<dbReference type="PROSITE" id="PS50026">
    <property type="entry name" value="EGF_3"/>
    <property type="match status" value="2"/>
</dbReference>
<dbReference type="SMART" id="SM00282">
    <property type="entry name" value="LamG"/>
    <property type="match status" value="2"/>
</dbReference>
<dbReference type="InterPro" id="IPR000742">
    <property type="entry name" value="EGF"/>
</dbReference>
<evidence type="ECO:0000256" key="1">
    <source>
        <dbReference type="ARBA" id="ARBA00023157"/>
    </source>
</evidence>
<dbReference type="Gene3D" id="2.10.25.10">
    <property type="entry name" value="Laminin"/>
    <property type="match status" value="2"/>
</dbReference>
<keyword evidence="2" id="KW-0245">EGF-like domain</keyword>
<evidence type="ECO:0000259" key="3">
    <source>
        <dbReference type="PROSITE" id="PS50025"/>
    </source>
</evidence>
<dbReference type="Pfam" id="PF00008">
    <property type="entry name" value="EGF"/>
    <property type="match status" value="1"/>
</dbReference>
<dbReference type="CDD" id="cd00054">
    <property type="entry name" value="EGF_CA"/>
    <property type="match status" value="2"/>
</dbReference>
<accession>A0ABN8LI39</accession>
<evidence type="ECO:0000259" key="4">
    <source>
        <dbReference type="PROSITE" id="PS50026"/>
    </source>
</evidence>
<reference evidence="5 6" key="1">
    <citation type="submission" date="2022-05" db="EMBL/GenBank/DDBJ databases">
        <authorList>
            <consortium name="Genoscope - CEA"/>
            <person name="William W."/>
        </authorList>
    </citation>
    <scope>NUCLEOTIDE SEQUENCE [LARGE SCALE GENOMIC DNA]</scope>
</reference>
<organism evidence="5 6">
    <name type="scientific">Porites evermanni</name>
    <dbReference type="NCBI Taxonomy" id="104178"/>
    <lineage>
        <taxon>Eukaryota</taxon>
        <taxon>Metazoa</taxon>
        <taxon>Cnidaria</taxon>
        <taxon>Anthozoa</taxon>
        <taxon>Hexacorallia</taxon>
        <taxon>Scleractinia</taxon>
        <taxon>Fungiina</taxon>
        <taxon>Poritidae</taxon>
        <taxon>Porites</taxon>
    </lineage>
</organism>
<dbReference type="Pfam" id="PF02210">
    <property type="entry name" value="Laminin_G_2"/>
    <property type="match status" value="2"/>
</dbReference>
<dbReference type="PROSITE" id="PS50025">
    <property type="entry name" value="LAM_G_DOMAIN"/>
    <property type="match status" value="2"/>
</dbReference>
<feature type="domain" description="EGF-like" evidence="4">
    <location>
        <begin position="214"/>
        <end position="254"/>
    </location>
</feature>
<dbReference type="SMART" id="SM00181">
    <property type="entry name" value="EGF"/>
    <property type="match status" value="2"/>
</dbReference>
<feature type="domain" description="EGF-like" evidence="4">
    <location>
        <begin position="470"/>
        <end position="509"/>
    </location>
</feature>
<comment type="caution">
    <text evidence="5">The sequence shown here is derived from an EMBL/GenBank/DDBJ whole genome shotgun (WGS) entry which is preliminary data.</text>
</comment>
<dbReference type="Gene3D" id="2.60.120.200">
    <property type="match status" value="2"/>
</dbReference>